<evidence type="ECO:0000256" key="7">
    <source>
        <dbReference type="SAM" id="MobiDB-lite"/>
    </source>
</evidence>
<evidence type="ECO:0000256" key="5">
    <source>
        <dbReference type="ARBA" id="ARBA00022833"/>
    </source>
</evidence>
<dbReference type="InterPro" id="IPR045124">
    <property type="entry name" value="Su(sable)-like"/>
</dbReference>
<feature type="zinc finger region" description="C3H1-type" evidence="6">
    <location>
        <begin position="517"/>
        <end position="544"/>
    </location>
</feature>
<evidence type="ECO:0000256" key="1">
    <source>
        <dbReference type="ARBA" id="ARBA00022553"/>
    </source>
</evidence>
<feature type="compositionally biased region" description="Basic and acidic residues" evidence="7">
    <location>
        <begin position="167"/>
        <end position="177"/>
    </location>
</feature>
<dbReference type="InterPro" id="IPR036855">
    <property type="entry name" value="Znf_CCCH_sf"/>
</dbReference>
<accession>A0AAJ7X3K7</accession>
<feature type="region of interest" description="Disordered" evidence="7">
    <location>
        <begin position="359"/>
        <end position="392"/>
    </location>
</feature>
<feature type="compositionally biased region" description="Polar residues" evidence="7">
    <location>
        <begin position="34"/>
        <end position="44"/>
    </location>
</feature>
<keyword evidence="9" id="KW-1185">Reference proteome</keyword>
<feature type="region of interest" description="Disordered" evidence="7">
    <location>
        <begin position="112"/>
        <end position="132"/>
    </location>
</feature>
<feature type="compositionally biased region" description="Basic residues" evidence="7">
    <location>
        <begin position="473"/>
        <end position="488"/>
    </location>
</feature>
<feature type="compositionally biased region" description="Polar residues" evidence="7">
    <location>
        <begin position="298"/>
        <end position="309"/>
    </location>
</feature>
<dbReference type="SUPFAM" id="SSF90229">
    <property type="entry name" value="CCCH zinc finger"/>
    <property type="match status" value="3"/>
</dbReference>
<feature type="domain" description="C3H1-type" evidence="8">
    <location>
        <begin position="545"/>
        <end position="568"/>
    </location>
</feature>
<dbReference type="GO" id="GO:0003723">
    <property type="term" value="F:RNA binding"/>
    <property type="evidence" value="ECO:0007669"/>
    <property type="project" value="InterPro"/>
</dbReference>
<feature type="region of interest" description="Disordered" evidence="7">
    <location>
        <begin position="31"/>
        <end position="50"/>
    </location>
</feature>
<dbReference type="PANTHER" id="PTHR13119">
    <property type="entry name" value="ZINC FINGER CCCH DOMAIN-CONTAINING PROTEI"/>
    <property type="match status" value="1"/>
</dbReference>
<sequence length="883" mass="94129">MLVVGVVNVKTFSVGSRCPMSLESLFTSPPAPLNSGSDPPSLSPASVAGGPLTVISDVGRSMEEVEEGEGTPQRPHVDLVTARSGTGKRKRMKVAAAAAVVVVQAKQQRTIQQQRPVSKERVESNVSTSPRTDARLAHPFDLVSASGFGVFEVPLTHMVGDVATEEPRQLADRHEHEEENNDEGGVQDEFLGGLGRNREAKFTAAAAMLTCAVTQADKGMTQSTEPVCTLSQGAKREGKVRGDIGRLLTRANNGIDPTDCQEVVMFATLLQKGELPVNQMSIPGGGEKEEGEVELNETDSSPLNLGSQGKVNGVKDQRKEEAQVCVPHYASSFGVFELPLAVMVGDIYEGKSHRLLDGGGEGGGKHADGNNSDIDNDNDYDGGGGGGDDDFMKEMSRYQAAKSAAAQEVATEALGRCRAFAVATAPRGALTARGRVMARGRGGVRGGGTFVRRGAADPQHFHRPLQNNPAEKKQKKKNKNKKALPPKPKPKYACKFYLEGRCTKGDECTFSHEGMPANKREICKFYLNSFCSKGSSCLYMHSDFPCKFYHTGTTCYAGDRCRFSHAALTDETKELLQKCLNGPKETKEKEEKEEVPDSPKFYFSLAASKGTEGTALAHGGDGTIPGVTGPQASPGFTALQQQQPSSLQMHRDKQSATGMPGACENLPSPAALAVLQEQPVVIPTEPVHSSATWDPRLVRSGQHFCPDPDLSVPDFARFMNWEPLGGNEMANEAGFSESMDAFSSATSDRERPSIAGSLLDRSVSSCGPLAHHGAVHNLPVQPVLGVLTKTKYSGVFGERPRQIKAPALKHPQQHGLLLQISTAQTAAAAASTCTVTNATTTGTITNATTTTARSLEGGFGDGGRQQNLVDVFKSFDPTSSPFC</sequence>
<dbReference type="Gene3D" id="2.30.30.1190">
    <property type="match status" value="1"/>
</dbReference>
<feature type="domain" description="C3H1-type" evidence="8">
    <location>
        <begin position="517"/>
        <end position="544"/>
    </location>
</feature>
<feature type="domain" description="C3H1-type" evidence="8">
    <location>
        <begin position="488"/>
        <end position="515"/>
    </location>
</feature>
<dbReference type="Pfam" id="PF22623">
    <property type="entry name" value="zf-CCCH_9"/>
    <property type="match status" value="1"/>
</dbReference>
<dbReference type="GO" id="GO:0045892">
    <property type="term" value="P:negative regulation of DNA-templated transcription"/>
    <property type="evidence" value="ECO:0007669"/>
    <property type="project" value="InterPro"/>
</dbReference>
<evidence type="ECO:0000259" key="8">
    <source>
        <dbReference type="PROSITE" id="PS50103"/>
    </source>
</evidence>
<keyword evidence="1" id="KW-0597">Phosphoprotein</keyword>
<dbReference type="Pfam" id="PF18345">
    <property type="entry name" value="zf_CCCH_4"/>
    <property type="match status" value="1"/>
</dbReference>
<evidence type="ECO:0000256" key="6">
    <source>
        <dbReference type="PROSITE-ProRule" id="PRU00723"/>
    </source>
</evidence>
<name>A0AAJ7X3K7_PETMA</name>
<dbReference type="GO" id="GO:0008270">
    <property type="term" value="F:zinc ion binding"/>
    <property type="evidence" value="ECO:0007669"/>
    <property type="project" value="UniProtKB-KW"/>
</dbReference>
<evidence type="ECO:0000256" key="2">
    <source>
        <dbReference type="ARBA" id="ARBA00022723"/>
    </source>
</evidence>
<dbReference type="SMART" id="SM00356">
    <property type="entry name" value="ZnF_C3H1"/>
    <property type="match status" value="3"/>
</dbReference>
<gene>
    <name evidence="10" type="primary">LOC116947311</name>
</gene>
<reference evidence="10" key="1">
    <citation type="submission" date="2025-08" db="UniProtKB">
        <authorList>
            <consortium name="RefSeq"/>
        </authorList>
    </citation>
    <scope>IDENTIFICATION</scope>
    <source>
        <tissue evidence="10">Sperm</tissue>
    </source>
</reference>
<evidence type="ECO:0000256" key="3">
    <source>
        <dbReference type="ARBA" id="ARBA00022737"/>
    </source>
</evidence>
<evidence type="ECO:0000313" key="10">
    <source>
        <dbReference type="RefSeq" id="XP_032818783.1"/>
    </source>
</evidence>
<dbReference type="PROSITE" id="PS50103">
    <property type="entry name" value="ZF_C3H1"/>
    <property type="match status" value="3"/>
</dbReference>
<dbReference type="Proteomes" id="UP001318040">
    <property type="component" value="Chromosome 29"/>
</dbReference>
<dbReference type="PANTHER" id="PTHR13119:SF12">
    <property type="entry name" value="PROTEIN SUPPRESSOR OF SABLE"/>
    <property type="match status" value="1"/>
</dbReference>
<feature type="zinc finger region" description="C3H1-type" evidence="6">
    <location>
        <begin position="545"/>
        <end position="568"/>
    </location>
</feature>
<feature type="region of interest" description="Disordered" evidence="7">
    <location>
        <begin position="167"/>
        <end position="191"/>
    </location>
</feature>
<dbReference type="GO" id="GO:0005634">
    <property type="term" value="C:nucleus"/>
    <property type="evidence" value="ECO:0007669"/>
    <property type="project" value="TreeGrafter"/>
</dbReference>
<feature type="zinc finger region" description="C3H1-type" evidence="6">
    <location>
        <begin position="488"/>
        <end position="515"/>
    </location>
</feature>
<keyword evidence="2 6" id="KW-0479">Metal-binding</keyword>
<keyword evidence="4 6" id="KW-0863">Zinc-finger</keyword>
<dbReference type="InterPro" id="IPR054361">
    <property type="entry name" value="Znf-CCCH_ZC3H4/6/8"/>
</dbReference>
<organism evidence="9 10">
    <name type="scientific">Petromyzon marinus</name>
    <name type="common">Sea lamprey</name>
    <dbReference type="NCBI Taxonomy" id="7757"/>
    <lineage>
        <taxon>Eukaryota</taxon>
        <taxon>Metazoa</taxon>
        <taxon>Chordata</taxon>
        <taxon>Craniata</taxon>
        <taxon>Vertebrata</taxon>
        <taxon>Cyclostomata</taxon>
        <taxon>Hyperoartia</taxon>
        <taxon>Petromyzontiformes</taxon>
        <taxon>Petromyzontidae</taxon>
        <taxon>Petromyzon</taxon>
    </lineage>
</organism>
<proteinExistence type="predicted"/>
<dbReference type="InterPro" id="IPR000571">
    <property type="entry name" value="Znf_CCCH"/>
</dbReference>
<evidence type="ECO:0000313" key="9">
    <source>
        <dbReference type="Proteomes" id="UP001318040"/>
    </source>
</evidence>
<dbReference type="RefSeq" id="XP_032818783.1">
    <property type="nucleotide sequence ID" value="XM_032962892.1"/>
</dbReference>
<evidence type="ECO:0000256" key="4">
    <source>
        <dbReference type="ARBA" id="ARBA00022771"/>
    </source>
</evidence>
<keyword evidence="5 6" id="KW-0862">Zinc</keyword>
<feature type="region of interest" description="Disordered" evidence="7">
    <location>
        <begin position="441"/>
        <end position="488"/>
    </location>
</feature>
<protein>
    <submittedName>
        <fullName evidence="10">Uncharacterized protein LOC116947311 isoform X1</fullName>
    </submittedName>
</protein>
<keyword evidence="3" id="KW-0677">Repeat</keyword>
<dbReference type="Pfam" id="PF14608">
    <property type="entry name" value="zf-CCCH_2"/>
    <property type="match status" value="1"/>
</dbReference>
<dbReference type="KEGG" id="pmrn:116947311"/>
<feature type="region of interest" description="Disordered" evidence="7">
    <location>
        <begin position="278"/>
        <end position="309"/>
    </location>
</feature>
<dbReference type="Gene3D" id="4.10.1000.10">
    <property type="entry name" value="Zinc finger, CCCH-type"/>
    <property type="match status" value="1"/>
</dbReference>
<dbReference type="AlphaFoldDB" id="A0AAJ7X3K7"/>